<evidence type="ECO:0000313" key="1">
    <source>
        <dbReference type="EMBL" id="ERG93640.1"/>
    </source>
</evidence>
<dbReference type="AlphaFoldDB" id="U1N9Z0"/>
<organism evidence="1 2">
    <name type="scientific">Haloquadratum walsbyi J07HQW2</name>
    <dbReference type="NCBI Taxonomy" id="1238425"/>
    <lineage>
        <taxon>Archaea</taxon>
        <taxon>Methanobacteriati</taxon>
        <taxon>Methanobacteriota</taxon>
        <taxon>Stenosarchaea group</taxon>
        <taxon>Halobacteria</taxon>
        <taxon>Halobacteriales</taxon>
        <taxon>Haloferacaceae</taxon>
        <taxon>Haloquadratum</taxon>
    </lineage>
</organism>
<reference evidence="1 2" key="1">
    <citation type="journal article" date="2013" name="PLoS ONE">
        <title>Assembly-driven community genomics of a hypersaline microbial ecosystem.</title>
        <authorList>
            <person name="Podell S."/>
            <person name="Ugalde J.A."/>
            <person name="Narasingarao P."/>
            <person name="Banfield J.F."/>
            <person name="Heidelberg K.B."/>
            <person name="Allen E.E."/>
        </authorList>
    </citation>
    <scope>NUCLEOTIDE SEQUENCE [LARGE SCALE GENOMIC DNA]</scope>
    <source>
        <strain evidence="2">J07HQW2</strain>
    </source>
</reference>
<proteinExistence type="predicted"/>
<dbReference type="Proteomes" id="UP000030710">
    <property type="component" value="Unassembled WGS sequence"/>
</dbReference>
<accession>U1N9Z0</accession>
<protein>
    <submittedName>
        <fullName evidence="1">Uncharacterized protein</fullName>
    </submittedName>
</protein>
<gene>
    <name evidence="1" type="ORF">J07HQW2_00073</name>
</gene>
<name>U1N9Z0_9EURY</name>
<sequence>MAGTAESIVADFGRCPRGNEIHDSLDPAPLTLPYDPLRRRLRRSHLWPLLSQPGSRSALYVD</sequence>
<evidence type="ECO:0000313" key="2">
    <source>
        <dbReference type="Proteomes" id="UP000030710"/>
    </source>
</evidence>
<dbReference type="EMBL" id="KE356561">
    <property type="protein sequence ID" value="ERG93640.1"/>
    <property type="molecule type" value="Genomic_DNA"/>
</dbReference>
<dbReference type="HOGENOM" id="CLU_2893195_0_0_2"/>